<proteinExistence type="predicted"/>
<reference evidence="1 2" key="1">
    <citation type="submission" date="2019-08" db="EMBL/GenBank/DDBJ databases">
        <title>Pedobacter sp. nov., isolated from Han river, South Korea.</title>
        <authorList>
            <person name="Lee D.-H."/>
            <person name="Kim Y.-S."/>
            <person name="Hwang E.-M."/>
            <person name="Le Tran T.C."/>
            <person name="Cha C.-J."/>
        </authorList>
    </citation>
    <scope>NUCLEOTIDE SEQUENCE [LARGE SCALE GENOMIC DNA]</scope>
    <source>
        <strain evidence="1 2">CJ43</strain>
    </source>
</reference>
<dbReference type="KEGG" id="pej:FYC62_08185"/>
<keyword evidence="2" id="KW-1185">Reference proteome</keyword>
<name>A0A5C0VHT6_9SPHI</name>
<dbReference type="EMBL" id="CP043329">
    <property type="protein sequence ID" value="QEK51639.1"/>
    <property type="molecule type" value="Genomic_DNA"/>
</dbReference>
<dbReference type="RefSeq" id="WP_149074596.1">
    <property type="nucleotide sequence ID" value="NZ_CP043329.1"/>
</dbReference>
<dbReference type="Proteomes" id="UP000323653">
    <property type="component" value="Chromosome"/>
</dbReference>
<protein>
    <submittedName>
        <fullName evidence="1">Uncharacterized protein</fullName>
    </submittedName>
</protein>
<organism evidence="1 2">
    <name type="scientific">Pedobacter aquae</name>
    <dbReference type="NCBI Taxonomy" id="2605747"/>
    <lineage>
        <taxon>Bacteria</taxon>
        <taxon>Pseudomonadati</taxon>
        <taxon>Bacteroidota</taxon>
        <taxon>Sphingobacteriia</taxon>
        <taxon>Sphingobacteriales</taxon>
        <taxon>Sphingobacteriaceae</taxon>
        <taxon>Pedobacter</taxon>
    </lineage>
</organism>
<sequence length="437" mass="49325">MQAQPFGNEWIIPSQKYVKIKVSEEGLFGIDLNQIIQSGLVTQNIDPKKFQLFNKGKEVAILVTGDADNVFDANDKIVFYGKPNDASLDKVLYNNQADLPNEEVSIYENDNYYFLTYSNNTTGLRLKEFQQNNTGLSEENWIIAKSRVNLTDSYYPGEFILSAMSLSEYIEGEGFMSNTFGKGQTSNLNLNTPDIISSSFQPQLSFYVAGRSNASSTNANGFNHHLRVSLNNVTVFDTLFRGYKTVRKTLPITLNTNNNQISFTSIDDLGALTDFQAISYAEITYARGTNINNLTSLKFIINNSKAISFLRFRNSGLANPVLWDLTTDFMIRGVKNSTNADFVINTTSQQKSFFLADLDNLKSTNLTPVTFRNFLTTDVKSFLMISNKLLTTGANNYKTYNDTRNIETTIAYTDDLYNEFYYGFHHPLALKNFVHGQ</sequence>
<accession>A0A5C0VHT6</accession>
<gene>
    <name evidence="1" type="ORF">FYC62_08185</name>
</gene>
<evidence type="ECO:0000313" key="2">
    <source>
        <dbReference type="Proteomes" id="UP000323653"/>
    </source>
</evidence>
<evidence type="ECO:0000313" key="1">
    <source>
        <dbReference type="EMBL" id="QEK51639.1"/>
    </source>
</evidence>
<dbReference type="AlphaFoldDB" id="A0A5C0VHT6"/>